<dbReference type="RefSeq" id="WP_054923012.1">
    <property type="nucleotide sequence ID" value="NZ_JACFYJ010000005.1"/>
</dbReference>
<dbReference type="SUPFAM" id="SSF56524">
    <property type="entry name" value="Oxidoreductase molybdopterin-binding domain"/>
    <property type="match status" value="1"/>
</dbReference>
<accession>A0ABU8IMD1</accession>
<feature type="chain" id="PRO_5046002229" evidence="1">
    <location>
        <begin position="23"/>
        <end position="203"/>
    </location>
</feature>
<dbReference type="EMBL" id="JACFYJ010000005">
    <property type="protein sequence ID" value="MEI5996592.1"/>
    <property type="molecule type" value="Genomic_DNA"/>
</dbReference>
<evidence type="ECO:0000313" key="2">
    <source>
        <dbReference type="EMBL" id="MEI5996592.1"/>
    </source>
</evidence>
<gene>
    <name evidence="2" type="ORF">H3V53_05045</name>
</gene>
<sequence length="203" mass="21697">MKKREFLTSAAMLGVTTTSAFTATSATGAKRDHAACAPAPAILTLSGAISRTNRGALDPAFDQMMNRQLVKFSGAYTFDYPTLTAMPAVTIKPTIEYDAKPHTLSGPLLTSVLEQAGAPTAGDTRIGMRAVDGYVVQTTLENVRAWRFIVATHLDGKPMALGGLGPLWAIYDADHIAELATKPLKDRFVLSPWGLYQIQVTAA</sequence>
<keyword evidence="1" id="KW-0732">Signal</keyword>
<comment type="caution">
    <text evidence="2">The sequence shown here is derived from an EMBL/GenBank/DDBJ whole genome shotgun (WGS) entry which is preliminary data.</text>
</comment>
<protein>
    <submittedName>
        <fullName evidence="2">Molybdopterin-dependent oxidoreductase</fullName>
    </submittedName>
</protein>
<evidence type="ECO:0000256" key="1">
    <source>
        <dbReference type="SAM" id="SignalP"/>
    </source>
</evidence>
<feature type="signal peptide" evidence="1">
    <location>
        <begin position="1"/>
        <end position="22"/>
    </location>
</feature>
<organism evidence="2 3">
    <name type="scientific">Paraburkholderia bengalensis</name>
    <dbReference type="NCBI Taxonomy" id="2747562"/>
    <lineage>
        <taxon>Bacteria</taxon>
        <taxon>Pseudomonadati</taxon>
        <taxon>Pseudomonadota</taxon>
        <taxon>Betaproteobacteria</taxon>
        <taxon>Burkholderiales</taxon>
        <taxon>Burkholderiaceae</taxon>
        <taxon>Paraburkholderia</taxon>
    </lineage>
</organism>
<dbReference type="InterPro" id="IPR036374">
    <property type="entry name" value="OxRdtase_Mopterin-bd_sf"/>
</dbReference>
<keyword evidence="3" id="KW-1185">Reference proteome</keyword>
<dbReference type="Proteomes" id="UP001386437">
    <property type="component" value="Unassembled WGS sequence"/>
</dbReference>
<proteinExistence type="predicted"/>
<reference evidence="2 3" key="1">
    <citation type="journal article" date="2022" name="Arch. Microbiol.">
        <title>Paraburkholderia bengalensis sp. nov. isolated from roots of Oryza sativa, IR64.</title>
        <authorList>
            <person name="Nag P."/>
            <person name="Mondal N."/>
            <person name="Sarkar J."/>
            <person name="Das S."/>
        </authorList>
    </citation>
    <scope>NUCLEOTIDE SEQUENCE [LARGE SCALE GENOMIC DNA]</scope>
    <source>
        <strain evidence="2 3">IR64_4_BI</strain>
    </source>
</reference>
<evidence type="ECO:0000313" key="3">
    <source>
        <dbReference type="Proteomes" id="UP001386437"/>
    </source>
</evidence>
<name>A0ABU8IMD1_9BURK</name>